<accession>A0ABQ5YPM0</accession>
<gene>
    <name evidence="2" type="ORF">GCM10007875_16430</name>
</gene>
<dbReference type="InterPro" id="IPR036388">
    <property type="entry name" value="WH-like_DNA-bd_sf"/>
</dbReference>
<proteinExistence type="predicted"/>
<dbReference type="Gene3D" id="1.10.10.10">
    <property type="entry name" value="Winged helix-like DNA-binding domain superfamily/Winged helix DNA-binding domain"/>
    <property type="match status" value="1"/>
</dbReference>
<dbReference type="RefSeq" id="WP_284281176.1">
    <property type="nucleotide sequence ID" value="NZ_BSOJ01000015.1"/>
</dbReference>
<dbReference type="InterPro" id="IPR000835">
    <property type="entry name" value="HTH_MarR-typ"/>
</dbReference>
<dbReference type="Proteomes" id="UP001156664">
    <property type="component" value="Unassembled WGS sequence"/>
</dbReference>
<protein>
    <recommendedName>
        <fullName evidence="1">HTH marR-type domain-containing protein</fullName>
    </recommendedName>
</protein>
<dbReference type="SMART" id="SM00347">
    <property type="entry name" value="HTH_MARR"/>
    <property type="match status" value="1"/>
</dbReference>
<dbReference type="PANTHER" id="PTHR33164">
    <property type="entry name" value="TRANSCRIPTIONAL REGULATOR, MARR FAMILY"/>
    <property type="match status" value="1"/>
</dbReference>
<feature type="domain" description="HTH marR-type" evidence="1">
    <location>
        <begin position="30"/>
        <end position="164"/>
    </location>
</feature>
<sequence length="173" mass="19651">MEQEPISAIEQLQKSLQVVKSRQPAFPISDVLLCRLIHFSNRTMEQTAADTLAPEGLLLSHWMVIAMLYGSADFRRRPQELSKAIGHSGPNTTKTTVFLIEKGWVARIPDLDNRRSCWMELTPAGRTQVEHLLPKMWNAYQLALSPLTEPEKETLTRLINKMLTGKKLPCTNK</sequence>
<name>A0ABQ5YPM0_9BURK</name>
<evidence type="ECO:0000313" key="2">
    <source>
        <dbReference type="EMBL" id="GLR26553.1"/>
    </source>
</evidence>
<dbReference type="SUPFAM" id="SSF46785">
    <property type="entry name" value="Winged helix' DNA-binding domain"/>
    <property type="match status" value="1"/>
</dbReference>
<dbReference type="PRINTS" id="PR00598">
    <property type="entry name" value="HTHMARR"/>
</dbReference>
<comment type="caution">
    <text evidence="2">The sequence shown here is derived from an EMBL/GenBank/DDBJ whole genome shotgun (WGS) entry which is preliminary data.</text>
</comment>
<evidence type="ECO:0000313" key="3">
    <source>
        <dbReference type="Proteomes" id="UP001156664"/>
    </source>
</evidence>
<dbReference type="Pfam" id="PF12802">
    <property type="entry name" value="MarR_2"/>
    <property type="match status" value="1"/>
</dbReference>
<evidence type="ECO:0000259" key="1">
    <source>
        <dbReference type="PROSITE" id="PS50995"/>
    </source>
</evidence>
<dbReference type="InterPro" id="IPR039422">
    <property type="entry name" value="MarR/SlyA-like"/>
</dbReference>
<keyword evidence="3" id="KW-1185">Reference proteome</keyword>
<dbReference type="EMBL" id="BSOJ01000015">
    <property type="protein sequence ID" value="GLR26553.1"/>
    <property type="molecule type" value="Genomic_DNA"/>
</dbReference>
<dbReference type="PANTHER" id="PTHR33164:SF104">
    <property type="entry name" value="TRANSCRIPTIONAL REGULATORY PROTEIN"/>
    <property type="match status" value="1"/>
</dbReference>
<reference evidence="3" key="1">
    <citation type="journal article" date="2019" name="Int. J. Syst. Evol. Microbiol.">
        <title>The Global Catalogue of Microorganisms (GCM) 10K type strain sequencing project: providing services to taxonomists for standard genome sequencing and annotation.</title>
        <authorList>
            <consortium name="The Broad Institute Genomics Platform"/>
            <consortium name="The Broad Institute Genome Sequencing Center for Infectious Disease"/>
            <person name="Wu L."/>
            <person name="Ma J."/>
        </authorList>
    </citation>
    <scope>NUCLEOTIDE SEQUENCE [LARGE SCALE GENOMIC DNA]</scope>
    <source>
        <strain evidence="3">NBRC 105857</strain>
    </source>
</reference>
<dbReference type="InterPro" id="IPR036390">
    <property type="entry name" value="WH_DNA-bd_sf"/>
</dbReference>
<dbReference type="PROSITE" id="PS50995">
    <property type="entry name" value="HTH_MARR_2"/>
    <property type="match status" value="1"/>
</dbReference>
<organism evidence="2 3">
    <name type="scientific">Limnobacter litoralis</name>
    <dbReference type="NCBI Taxonomy" id="481366"/>
    <lineage>
        <taxon>Bacteria</taxon>
        <taxon>Pseudomonadati</taxon>
        <taxon>Pseudomonadota</taxon>
        <taxon>Betaproteobacteria</taxon>
        <taxon>Burkholderiales</taxon>
        <taxon>Burkholderiaceae</taxon>
        <taxon>Limnobacter</taxon>
    </lineage>
</organism>